<dbReference type="PANTHER" id="PTHR30627:SF1">
    <property type="entry name" value="PEPTIDOGLYCAN D,D-TRANSPEPTIDASE FTSI"/>
    <property type="match status" value="1"/>
</dbReference>
<dbReference type="RefSeq" id="WP_179481515.1">
    <property type="nucleotide sequence ID" value="NZ_JACCFW010000001.1"/>
</dbReference>
<feature type="domain" description="Penicillin-binding protein transpeptidase" evidence="4">
    <location>
        <begin position="251"/>
        <end position="553"/>
    </location>
</feature>
<accession>A0A853DC16</accession>
<dbReference type="Proteomes" id="UP000571817">
    <property type="component" value="Unassembled WGS sequence"/>
</dbReference>
<dbReference type="InterPro" id="IPR036138">
    <property type="entry name" value="PBP_dimer_sf"/>
</dbReference>
<comment type="similarity">
    <text evidence="2">Belongs to the transpeptidase family.</text>
</comment>
<evidence type="ECO:0000256" key="2">
    <source>
        <dbReference type="ARBA" id="ARBA00007171"/>
    </source>
</evidence>
<dbReference type="InterPro" id="IPR005311">
    <property type="entry name" value="PBP_dimer"/>
</dbReference>
<sequence length="587" mass="61209">MLMVAMLFIFSLFTAQIIRVQGVDAAAVSTKARDSRLHHENVPALRGQIVDDKGAALATSVQRYNVTADATQTSQYKSFVNGRTTVLGNSGVAAGLASVLGGSANQYYATLQAATQRKSRFVYLVKNVTPEQWQRVLALKLGGIYPESTQTRQYPQGASASSIVGWVDAGSSAGAGGVELMKQGILNGRPGVRTYEEAPDGTVIATGSNSDTPAVNGSNVKLTLDSDIQYYASNALAAGVKKTRAEAGDLVVMDRQGNVLAAASYPSFDPTNPGAASPGNLQPRGFAETYEPGSTSKIITMAAALSAGVATPTSQVIVPSQLRRGGALFHDSEPHGTESLTVAGVLAESSNMGTMLTGSKVSSDYLYGFMRKFGLGAPTGVGFPGETGGIVAPPSQWSGSQRYTVMFGQGLSTTLMQQASVYQTVANDGVRLPVNLIAGVQNASGGWTKPADSRKPVRVISTGVASQLRTMLSGVVGQDGTAQKAKVAGYNVAGKTGTAELYDAKLGRYNGYTASFIGMAPAENPQYIVAVALQNPKTTIYGGEAAAPIFSQVAGYVLRTRGVAPSRKPVSLYPIQYAAVSTEQRPK</sequence>
<dbReference type="InterPro" id="IPR001460">
    <property type="entry name" value="PCN-bd_Tpept"/>
</dbReference>
<dbReference type="SUPFAM" id="SSF56601">
    <property type="entry name" value="beta-lactamase/transpeptidase-like"/>
    <property type="match status" value="1"/>
</dbReference>
<evidence type="ECO:0000256" key="1">
    <source>
        <dbReference type="ARBA" id="ARBA00004370"/>
    </source>
</evidence>
<dbReference type="Gene3D" id="3.30.450.330">
    <property type="match status" value="1"/>
</dbReference>
<dbReference type="Pfam" id="PF03717">
    <property type="entry name" value="PBP_dimer"/>
    <property type="match status" value="1"/>
</dbReference>
<evidence type="ECO:0000313" key="7">
    <source>
        <dbReference type="Proteomes" id="UP000571817"/>
    </source>
</evidence>
<comment type="subcellular location">
    <subcellularLocation>
        <location evidence="1">Membrane</location>
    </subcellularLocation>
</comment>
<dbReference type="Pfam" id="PF00905">
    <property type="entry name" value="Transpeptidase"/>
    <property type="match status" value="1"/>
</dbReference>
<gene>
    <name evidence="6" type="ORF">HNR15_002079</name>
</gene>
<evidence type="ECO:0000259" key="4">
    <source>
        <dbReference type="Pfam" id="PF00905"/>
    </source>
</evidence>
<dbReference type="SUPFAM" id="SSF56519">
    <property type="entry name" value="Penicillin binding protein dimerisation domain"/>
    <property type="match status" value="1"/>
</dbReference>
<evidence type="ECO:0000313" key="6">
    <source>
        <dbReference type="EMBL" id="NYJ75116.1"/>
    </source>
</evidence>
<reference evidence="6 7" key="1">
    <citation type="submission" date="2020-07" db="EMBL/GenBank/DDBJ databases">
        <title>Sequencing the genomes of 1000 actinobacteria strains.</title>
        <authorList>
            <person name="Klenk H.-P."/>
        </authorList>
    </citation>
    <scope>NUCLEOTIDE SEQUENCE [LARGE SCALE GENOMIC DNA]</scope>
    <source>
        <strain evidence="6 7">DSM 29531</strain>
    </source>
</reference>
<keyword evidence="3" id="KW-0472">Membrane</keyword>
<evidence type="ECO:0000256" key="3">
    <source>
        <dbReference type="ARBA" id="ARBA00023136"/>
    </source>
</evidence>
<keyword evidence="6" id="KW-0132">Cell division</keyword>
<evidence type="ECO:0000259" key="5">
    <source>
        <dbReference type="Pfam" id="PF03717"/>
    </source>
</evidence>
<comment type="caution">
    <text evidence="6">The sequence shown here is derived from an EMBL/GenBank/DDBJ whole genome shotgun (WGS) entry which is preliminary data.</text>
</comment>
<proteinExistence type="inferred from homology"/>
<dbReference type="GO" id="GO:0071555">
    <property type="term" value="P:cell wall organization"/>
    <property type="evidence" value="ECO:0007669"/>
    <property type="project" value="TreeGrafter"/>
</dbReference>
<dbReference type="InterPro" id="IPR012338">
    <property type="entry name" value="Beta-lactam/transpept-like"/>
</dbReference>
<dbReference type="GO" id="GO:0005886">
    <property type="term" value="C:plasma membrane"/>
    <property type="evidence" value="ECO:0007669"/>
    <property type="project" value="TreeGrafter"/>
</dbReference>
<dbReference type="EMBL" id="JACCFW010000001">
    <property type="protein sequence ID" value="NYJ75116.1"/>
    <property type="molecule type" value="Genomic_DNA"/>
</dbReference>
<dbReference type="InterPro" id="IPR050515">
    <property type="entry name" value="Beta-lactam/transpept"/>
</dbReference>
<dbReference type="GO" id="GO:0051301">
    <property type="term" value="P:cell division"/>
    <property type="evidence" value="ECO:0007669"/>
    <property type="project" value="UniProtKB-KW"/>
</dbReference>
<dbReference type="GO" id="GO:0008658">
    <property type="term" value="F:penicillin binding"/>
    <property type="evidence" value="ECO:0007669"/>
    <property type="project" value="InterPro"/>
</dbReference>
<organism evidence="6 7">
    <name type="scientific">Allobranchiibius huperziae</name>
    <dbReference type="NCBI Taxonomy" id="1874116"/>
    <lineage>
        <taxon>Bacteria</taxon>
        <taxon>Bacillati</taxon>
        <taxon>Actinomycetota</taxon>
        <taxon>Actinomycetes</taxon>
        <taxon>Micrococcales</taxon>
        <taxon>Dermacoccaceae</taxon>
        <taxon>Allobranchiibius</taxon>
    </lineage>
</organism>
<dbReference type="Gene3D" id="3.40.710.10">
    <property type="entry name" value="DD-peptidase/beta-lactamase superfamily"/>
    <property type="match status" value="1"/>
</dbReference>
<dbReference type="Gene3D" id="3.90.1310.10">
    <property type="entry name" value="Penicillin-binding protein 2a (Domain 2)"/>
    <property type="match status" value="1"/>
</dbReference>
<dbReference type="PANTHER" id="PTHR30627">
    <property type="entry name" value="PEPTIDOGLYCAN D,D-TRANSPEPTIDASE"/>
    <property type="match status" value="1"/>
</dbReference>
<dbReference type="AlphaFoldDB" id="A0A853DC16"/>
<protein>
    <submittedName>
        <fullName evidence="6">Cell division protein FtsI (Penicillin-binding protein 3)</fullName>
    </submittedName>
</protein>
<feature type="domain" description="Penicillin-binding protein dimerisation" evidence="5">
    <location>
        <begin position="42"/>
        <end position="206"/>
    </location>
</feature>
<keyword evidence="7" id="KW-1185">Reference proteome</keyword>
<keyword evidence="6" id="KW-0131">Cell cycle</keyword>
<name>A0A853DC16_9MICO</name>